<evidence type="ECO:0000313" key="1">
    <source>
        <dbReference type="EMBL" id="MFD2961627.1"/>
    </source>
</evidence>
<reference evidence="2" key="1">
    <citation type="journal article" date="2019" name="Int. J. Syst. Evol. Microbiol.">
        <title>The Global Catalogue of Microorganisms (GCM) 10K type strain sequencing project: providing services to taxonomists for standard genome sequencing and annotation.</title>
        <authorList>
            <consortium name="The Broad Institute Genomics Platform"/>
            <consortium name="The Broad Institute Genome Sequencing Center for Infectious Disease"/>
            <person name="Wu L."/>
            <person name="Ma J."/>
        </authorList>
    </citation>
    <scope>NUCLEOTIDE SEQUENCE [LARGE SCALE GENOMIC DNA]</scope>
    <source>
        <strain evidence="2">KCTC 23098</strain>
    </source>
</reference>
<keyword evidence="2" id="KW-1185">Reference proteome</keyword>
<comment type="caution">
    <text evidence="1">The sequence shown here is derived from an EMBL/GenBank/DDBJ whole genome shotgun (WGS) entry which is preliminary data.</text>
</comment>
<dbReference type="InterPro" id="IPR045384">
    <property type="entry name" value="DUF6527"/>
</dbReference>
<dbReference type="Proteomes" id="UP001597560">
    <property type="component" value="Unassembled WGS sequence"/>
</dbReference>
<name>A0ABW6AX50_9SPHI</name>
<sequence length="98" mass="11170">MSKVVLVDEETGEYWFYCPGCECNHRFWAGNKSSCVPNWDFNGDADKPTISPSHRVIGGNEHGRTVCHSFIKDGQIQYLNDCTHQLTGQTVRMEDFNI</sequence>
<gene>
    <name evidence="1" type="ORF">ACFS6J_07520</name>
</gene>
<dbReference type="EMBL" id="JBHUPA010000002">
    <property type="protein sequence ID" value="MFD2961627.1"/>
    <property type="molecule type" value="Genomic_DNA"/>
</dbReference>
<organism evidence="1 2">
    <name type="scientific">Olivibacter jilunii</name>
    <dbReference type="NCBI Taxonomy" id="985016"/>
    <lineage>
        <taxon>Bacteria</taxon>
        <taxon>Pseudomonadati</taxon>
        <taxon>Bacteroidota</taxon>
        <taxon>Sphingobacteriia</taxon>
        <taxon>Sphingobacteriales</taxon>
        <taxon>Sphingobacteriaceae</taxon>
        <taxon>Olivibacter</taxon>
    </lineage>
</organism>
<accession>A0ABW6AX50</accession>
<protein>
    <submittedName>
        <fullName evidence="1">DUF6527 family protein</fullName>
    </submittedName>
</protein>
<dbReference type="Pfam" id="PF20137">
    <property type="entry name" value="BubE"/>
    <property type="match status" value="1"/>
</dbReference>
<dbReference type="RefSeq" id="WP_377609869.1">
    <property type="nucleotide sequence ID" value="NZ_JBHUPA010000002.1"/>
</dbReference>
<proteinExistence type="predicted"/>
<evidence type="ECO:0000313" key="2">
    <source>
        <dbReference type="Proteomes" id="UP001597560"/>
    </source>
</evidence>